<keyword evidence="2" id="KW-0808">Transferase</keyword>
<organism evidence="3 4">
    <name type="scientific">Limosa lapponica baueri</name>
    <dbReference type="NCBI Taxonomy" id="1758121"/>
    <lineage>
        <taxon>Eukaryota</taxon>
        <taxon>Metazoa</taxon>
        <taxon>Chordata</taxon>
        <taxon>Craniata</taxon>
        <taxon>Vertebrata</taxon>
        <taxon>Euteleostomi</taxon>
        <taxon>Archelosauria</taxon>
        <taxon>Archosauria</taxon>
        <taxon>Dinosauria</taxon>
        <taxon>Saurischia</taxon>
        <taxon>Theropoda</taxon>
        <taxon>Coelurosauria</taxon>
        <taxon>Aves</taxon>
        <taxon>Neognathae</taxon>
        <taxon>Neoaves</taxon>
        <taxon>Charadriiformes</taxon>
        <taxon>Scolopacidae</taxon>
        <taxon>Limosa</taxon>
    </lineage>
</organism>
<reference evidence="4" key="1">
    <citation type="submission" date="2017-11" db="EMBL/GenBank/DDBJ databases">
        <authorList>
            <person name="Lima N.C."/>
            <person name="Parody-Merino A.M."/>
            <person name="Battley P.F."/>
            <person name="Fidler A.E."/>
            <person name="Prosdocimi F."/>
        </authorList>
    </citation>
    <scope>NUCLEOTIDE SEQUENCE [LARGE SCALE GENOMIC DNA]</scope>
</reference>
<protein>
    <submittedName>
        <fullName evidence="3">Uncharacterized protein</fullName>
    </submittedName>
</protein>
<dbReference type="PANTHER" id="PTHR13370:SF3">
    <property type="entry name" value="TRNA (GUANINE(10)-N2)-METHYLTRANSFERASE HOMOLOG"/>
    <property type="match status" value="1"/>
</dbReference>
<dbReference type="GO" id="GO:0008168">
    <property type="term" value="F:methyltransferase activity"/>
    <property type="evidence" value="ECO:0007669"/>
    <property type="project" value="UniProtKB-KW"/>
</dbReference>
<evidence type="ECO:0000313" key="4">
    <source>
        <dbReference type="Proteomes" id="UP000233556"/>
    </source>
</evidence>
<sequence>MLISSRYTEEIVPRHPCLKLISNCEQMLSSHTSRRLITMEKVKEFKDQDQNSYLLDGQYTPYRGHNSFREKYFSGVTKRIAKEEKDNQKTQTVPGKGRVRSVSDGARYRRLVLRGPKLQREELTHSVTALSDLLDLICVASLTKFDRRLRFDEVPQITGGYSFVKVGRGVGEDKLGGSLPGKKL</sequence>
<evidence type="ECO:0000313" key="3">
    <source>
        <dbReference type="EMBL" id="PKU30200.1"/>
    </source>
</evidence>
<name>A0A2I0T8R6_LIMLA</name>
<proteinExistence type="predicted"/>
<evidence type="ECO:0000256" key="2">
    <source>
        <dbReference type="ARBA" id="ARBA00022679"/>
    </source>
</evidence>
<gene>
    <name evidence="3" type="ORF">llap_19496</name>
</gene>
<dbReference type="AlphaFoldDB" id="A0A2I0T8R6"/>
<keyword evidence="4" id="KW-1185">Reference proteome</keyword>
<evidence type="ECO:0000256" key="1">
    <source>
        <dbReference type="ARBA" id="ARBA00022603"/>
    </source>
</evidence>
<dbReference type="OrthoDB" id="296065at2759"/>
<dbReference type="GO" id="GO:0005737">
    <property type="term" value="C:cytoplasm"/>
    <property type="evidence" value="ECO:0007669"/>
    <property type="project" value="TreeGrafter"/>
</dbReference>
<dbReference type="EMBL" id="KZ515231">
    <property type="protein sequence ID" value="PKU30200.1"/>
    <property type="molecule type" value="Genomic_DNA"/>
</dbReference>
<dbReference type="Proteomes" id="UP000233556">
    <property type="component" value="Unassembled WGS sequence"/>
</dbReference>
<reference evidence="4" key="2">
    <citation type="submission" date="2017-12" db="EMBL/GenBank/DDBJ databases">
        <title>Genome sequence of the Bar-tailed Godwit (Limosa lapponica baueri).</title>
        <authorList>
            <person name="Lima N.C.B."/>
            <person name="Parody-Merino A.M."/>
            <person name="Battley P.F."/>
            <person name="Fidler A.E."/>
            <person name="Prosdocimi F."/>
        </authorList>
    </citation>
    <scope>NUCLEOTIDE SEQUENCE [LARGE SCALE GENOMIC DNA]</scope>
</reference>
<dbReference type="GO" id="GO:0032259">
    <property type="term" value="P:methylation"/>
    <property type="evidence" value="ECO:0007669"/>
    <property type="project" value="UniProtKB-KW"/>
</dbReference>
<keyword evidence="1" id="KW-0489">Methyltransferase</keyword>
<dbReference type="PANTHER" id="PTHR13370">
    <property type="entry name" value="RNA METHYLASE-RELATED"/>
    <property type="match status" value="1"/>
</dbReference>
<accession>A0A2I0T8R6</accession>